<reference evidence="2" key="1">
    <citation type="submission" date="2022-11" db="EMBL/GenBank/DDBJ databases">
        <title>Genome Sequence of Cubamyces cubensis.</title>
        <authorList>
            <person name="Buettner E."/>
        </authorList>
    </citation>
    <scope>NUCLEOTIDE SEQUENCE</scope>
    <source>
        <strain evidence="2">MPL-01</strain>
    </source>
</reference>
<sequence>MSSDDMLADASPFPTLVAALLPAFERNDWRAGSHQELSDIEGAICGVLLRLRARLNAIPIINRIPPEILQYIFETTCSDKDSYSGYASCVVREKTSGWPFQLTLTHVCRTWRDAALGTPTLWTRIDYLNDRLLELFLSRSGAAALSLHIEKQRPDALLQTQVDRLKRLDVTLTDRADRTFVPTLLQFRAPALECLTILGRNGCPSPPETVSVVLFEEQVSSLKALALDHIGWWTPGNVFPCLTHLHLSSIVGNADAPDEVSYLTMFFANTPALQYVHVEGITSGALAAGRPKHDEWRASLPSLRALTCSRSYAPGALHLLSSLELPLGVVVRMYGLTCMTPTSAVRPNVLLPPSILSTFTHLDIRANDSDLEVIMDGPTSSCVWLQMSAMHRYGIWEGWLAQLSTMLPLPSVRSLRAATDLPNVVPNLCSQLNASLVELSVYLKAEERDGLGVSDLAEDVPRRVYAALAGDDPSTCVPYLESLKLETFCTDATVLRSPDLVSMAAIRAQQGRPLRSLVVDTGNRSAHCSDSFSRELASVRKHVAGSVELRPGAAHSHFGLPDKFEVAEAERWWDLPDDIKPRLRKSQSTSLSDFEDVD</sequence>
<evidence type="ECO:0000313" key="3">
    <source>
        <dbReference type="Proteomes" id="UP001215151"/>
    </source>
</evidence>
<dbReference type="Pfam" id="PF12937">
    <property type="entry name" value="F-box-like"/>
    <property type="match status" value="1"/>
</dbReference>
<evidence type="ECO:0000259" key="1">
    <source>
        <dbReference type="Pfam" id="PF12937"/>
    </source>
</evidence>
<name>A0AAD7TW10_9APHY</name>
<gene>
    <name evidence="2" type="ORF">ONZ51_g4330</name>
</gene>
<proteinExistence type="predicted"/>
<comment type="caution">
    <text evidence="2">The sequence shown here is derived from an EMBL/GenBank/DDBJ whole genome shotgun (WGS) entry which is preliminary data.</text>
</comment>
<feature type="domain" description="F-box" evidence="1">
    <location>
        <begin position="61"/>
        <end position="126"/>
    </location>
</feature>
<dbReference type="Proteomes" id="UP001215151">
    <property type="component" value="Unassembled WGS sequence"/>
</dbReference>
<evidence type="ECO:0000313" key="2">
    <source>
        <dbReference type="EMBL" id="KAJ8487189.1"/>
    </source>
</evidence>
<dbReference type="EMBL" id="JAPEVG010000083">
    <property type="protein sequence ID" value="KAJ8487189.1"/>
    <property type="molecule type" value="Genomic_DNA"/>
</dbReference>
<dbReference type="AlphaFoldDB" id="A0AAD7TW10"/>
<organism evidence="2 3">
    <name type="scientific">Trametes cubensis</name>
    <dbReference type="NCBI Taxonomy" id="1111947"/>
    <lineage>
        <taxon>Eukaryota</taxon>
        <taxon>Fungi</taxon>
        <taxon>Dikarya</taxon>
        <taxon>Basidiomycota</taxon>
        <taxon>Agaricomycotina</taxon>
        <taxon>Agaricomycetes</taxon>
        <taxon>Polyporales</taxon>
        <taxon>Polyporaceae</taxon>
        <taxon>Trametes</taxon>
    </lineage>
</organism>
<dbReference type="Gene3D" id="1.20.1280.50">
    <property type="match status" value="1"/>
</dbReference>
<accession>A0AAD7TW10</accession>
<keyword evidence="3" id="KW-1185">Reference proteome</keyword>
<dbReference type="InterPro" id="IPR001810">
    <property type="entry name" value="F-box_dom"/>
</dbReference>
<protein>
    <recommendedName>
        <fullName evidence="1">F-box domain-containing protein</fullName>
    </recommendedName>
</protein>